<feature type="binding site" evidence="14">
    <location>
        <position position="131"/>
    </location>
    <ligand>
        <name>substrate</name>
    </ligand>
</feature>
<keyword evidence="8 14" id="KW-0479">Metal-binding</keyword>
<dbReference type="NCBIfam" id="TIGR00169">
    <property type="entry name" value="leuB"/>
    <property type="match status" value="1"/>
</dbReference>
<keyword evidence="10 14" id="KW-0560">Oxidoreductase</keyword>
<evidence type="ECO:0000256" key="15">
    <source>
        <dbReference type="RuleBase" id="RU004445"/>
    </source>
</evidence>
<comment type="catalytic activity">
    <reaction evidence="1 14 15">
        <text>(2R,3S)-3-isopropylmalate + NAD(+) = 4-methyl-2-oxopentanoate + CO2 + NADH</text>
        <dbReference type="Rhea" id="RHEA:32271"/>
        <dbReference type="ChEBI" id="CHEBI:16526"/>
        <dbReference type="ChEBI" id="CHEBI:17865"/>
        <dbReference type="ChEBI" id="CHEBI:35121"/>
        <dbReference type="ChEBI" id="CHEBI:57540"/>
        <dbReference type="ChEBI" id="CHEBI:57945"/>
        <dbReference type="EC" id="1.1.1.85"/>
    </reaction>
</comment>
<dbReference type="GO" id="GO:0009098">
    <property type="term" value="P:L-leucine biosynthetic process"/>
    <property type="evidence" value="ECO:0007669"/>
    <property type="project" value="UniProtKB-UniRule"/>
</dbReference>
<dbReference type="GO" id="GO:0005829">
    <property type="term" value="C:cytosol"/>
    <property type="evidence" value="ECO:0007669"/>
    <property type="project" value="TreeGrafter"/>
</dbReference>
<feature type="binding site" evidence="14">
    <location>
        <position position="249"/>
    </location>
    <ligand>
        <name>Mg(2+)</name>
        <dbReference type="ChEBI" id="CHEBI:18420"/>
    </ligand>
</feature>
<evidence type="ECO:0000256" key="5">
    <source>
        <dbReference type="ARBA" id="ARBA00011738"/>
    </source>
</evidence>
<feature type="domain" description="Isopropylmalate dehydrogenase-like" evidence="16">
    <location>
        <begin position="2"/>
        <end position="350"/>
    </location>
</feature>
<dbReference type="Proteomes" id="UP000092213">
    <property type="component" value="Chromosome"/>
</dbReference>
<dbReference type="Proteomes" id="UP000091897">
    <property type="component" value="Chromosome"/>
</dbReference>
<accession>A0A193FM44</accession>
<organism evidence="18 20">
    <name type="scientific">Bordetella bronchialis</name>
    <dbReference type="NCBI Taxonomy" id="463025"/>
    <lineage>
        <taxon>Bacteria</taxon>
        <taxon>Pseudomonadati</taxon>
        <taxon>Pseudomonadota</taxon>
        <taxon>Betaproteobacteria</taxon>
        <taxon>Burkholderiales</taxon>
        <taxon>Alcaligenaceae</taxon>
        <taxon>Bordetella</taxon>
    </lineage>
</organism>
<feature type="binding site" evidence="14">
    <location>
        <position position="221"/>
    </location>
    <ligand>
        <name>substrate</name>
    </ligand>
</feature>
<proteinExistence type="inferred from homology"/>
<evidence type="ECO:0000256" key="9">
    <source>
        <dbReference type="ARBA" id="ARBA00022842"/>
    </source>
</evidence>
<evidence type="ECO:0000313" key="20">
    <source>
        <dbReference type="Proteomes" id="UP000092213"/>
    </source>
</evidence>
<dbReference type="EMBL" id="CP016171">
    <property type="protein sequence ID" value="ANN73965.1"/>
    <property type="molecule type" value="Genomic_DNA"/>
</dbReference>
<evidence type="ECO:0000256" key="1">
    <source>
        <dbReference type="ARBA" id="ARBA00000624"/>
    </source>
</evidence>
<comment type="cofactor">
    <cofactor evidence="2">
        <name>Mn(2+)</name>
        <dbReference type="ChEBI" id="CHEBI:29035"/>
    </cofactor>
</comment>
<evidence type="ECO:0000256" key="10">
    <source>
        <dbReference type="ARBA" id="ARBA00023002"/>
    </source>
</evidence>
<dbReference type="GO" id="GO:0051287">
    <property type="term" value="F:NAD binding"/>
    <property type="evidence" value="ECO:0007669"/>
    <property type="project" value="InterPro"/>
</dbReference>
<dbReference type="AlphaFoldDB" id="A0A193FM44"/>
<feature type="binding site" evidence="14">
    <location>
        <position position="221"/>
    </location>
    <ligand>
        <name>Mg(2+)</name>
        <dbReference type="ChEBI" id="CHEBI:18420"/>
    </ligand>
</feature>
<keyword evidence="19" id="KW-1185">Reference proteome</keyword>
<dbReference type="InterPro" id="IPR004429">
    <property type="entry name" value="Isopropylmalate_DH"/>
</dbReference>
<evidence type="ECO:0000313" key="17">
    <source>
        <dbReference type="EMBL" id="ANN68822.1"/>
    </source>
</evidence>
<comment type="similarity">
    <text evidence="4 14">Belongs to the isocitrate and isopropylmalate dehydrogenases family. LeuB type 1 subfamily.</text>
</comment>
<dbReference type="SMART" id="SM01329">
    <property type="entry name" value="Iso_dh"/>
    <property type="match status" value="1"/>
</dbReference>
<name>A0A193FM44_9BORD</name>
<feature type="binding site" evidence="14">
    <location>
        <position position="93"/>
    </location>
    <ligand>
        <name>substrate</name>
    </ligand>
</feature>
<evidence type="ECO:0000259" key="16">
    <source>
        <dbReference type="SMART" id="SM01329"/>
    </source>
</evidence>
<dbReference type="RefSeq" id="WP_066356196.1">
    <property type="nucleotide sequence ID" value="NZ_CBCSFJ010000004.1"/>
</dbReference>
<dbReference type="SUPFAM" id="SSF53659">
    <property type="entry name" value="Isocitrate/Isopropylmalate dehydrogenase-like"/>
    <property type="match status" value="1"/>
</dbReference>
<evidence type="ECO:0000256" key="13">
    <source>
        <dbReference type="ARBA" id="ARBA00023304"/>
    </source>
</evidence>
<dbReference type="UniPathway" id="UPA00048">
    <property type="reaction ID" value="UER00072"/>
</dbReference>
<evidence type="ECO:0000313" key="19">
    <source>
        <dbReference type="Proteomes" id="UP000091897"/>
    </source>
</evidence>
<keyword evidence="6 14" id="KW-0432">Leucine biosynthesis</keyword>
<comment type="cofactor">
    <cofactor evidence="14 15">
        <name>Mg(2+)</name>
        <dbReference type="ChEBI" id="CHEBI:18420"/>
    </cofactor>
    <cofactor evidence="14 15">
        <name>Mn(2+)</name>
        <dbReference type="ChEBI" id="CHEBI:29035"/>
    </cofactor>
    <text evidence="14 15">Binds 1 Mg(2+) or Mn(2+) ion per subunit.</text>
</comment>
<dbReference type="PANTHER" id="PTHR42979:SF1">
    <property type="entry name" value="3-ISOPROPYLMALATE DEHYDROGENASE"/>
    <property type="match status" value="1"/>
</dbReference>
<evidence type="ECO:0000256" key="3">
    <source>
        <dbReference type="ARBA" id="ARBA00004762"/>
    </source>
</evidence>
<keyword evidence="14" id="KW-0963">Cytoplasm</keyword>
<keyword evidence="7 14" id="KW-0028">Amino-acid biosynthesis</keyword>
<comment type="caution">
    <text evidence="14">Lacks conserved residue(s) required for the propagation of feature annotation.</text>
</comment>
<evidence type="ECO:0000256" key="14">
    <source>
        <dbReference type="HAMAP-Rule" id="MF_01033"/>
    </source>
</evidence>
<keyword evidence="11 14" id="KW-0520">NAD</keyword>
<dbReference type="InterPro" id="IPR019818">
    <property type="entry name" value="IsoCit/isopropylmalate_DH_CS"/>
</dbReference>
<dbReference type="GO" id="GO:0003862">
    <property type="term" value="F:3-isopropylmalate dehydrogenase activity"/>
    <property type="evidence" value="ECO:0007669"/>
    <property type="project" value="UniProtKB-UniRule"/>
</dbReference>
<evidence type="ECO:0000256" key="8">
    <source>
        <dbReference type="ARBA" id="ARBA00022723"/>
    </source>
</evidence>
<comment type="function">
    <text evidence="14 15">Catalyzes the oxidation of 3-carboxy-2-hydroxy-4-methylpentanoate (3-isopropylmalate) to 3-carboxy-4-methyl-2-oxopentanoate. The product decarboxylates to 4-methyl-2 oxopentanoate.</text>
</comment>
<dbReference type="InterPro" id="IPR024084">
    <property type="entry name" value="IsoPropMal-DH-like_dom"/>
</dbReference>
<evidence type="ECO:0000256" key="2">
    <source>
        <dbReference type="ARBA" id="ARBA00001936"/>
    </source>
</evidence>
<feature type="binding site" evidence="14">
    <location>
        <position position="245"/>
    </location>
    <ligand>
        <name>Mg(2+)</name>
        <dbReference type="ChEBI" id="CHEBI:18420"/>
    </ligand>
</feature>
<gene>
    <name evidence="14" type="primary">leuB</name>
    <name evidence="17" type="ORF">BAU06_23220</name>
    <name evidence="18" type="ORF">BAU08_23770</name>
</gene>
<evidence type="ECO:0000256" key="6">
    <source>
        <dbReference type="ARBA" id="ARBA00022430"/>
    </source>
</evidence>
<comment type="pathway">
    <text evidence="3 14 15">Amino-acid biosynthesis; L-leucine biosynthesis; L-leucine from 3-methyl-2-oxobutanoate: step 3/4.</text>
</comment>
<evidence type="ECO:0000256" key="4">
    <source>
        <dbReference type="ARBA" id="ARBA00008319"/>
    </source>
</evidence>
<comment type="subunit">
    <text evidence="5 14 15">Homodimer.</text>
</comment>
<sequence length="358" mass="38335">MKIAVMPGDGIGKEVTAQAVKVLHAVLGSGANLELVEAAIGGAGVDAAGDPLPAATSEIARKADAILFGAAGMPGDEAIPYAMRPGASLLRLRKELEIFANFRPVFLFPELIEASTLKPEVIEGLDMLILRELNGDAYFGEPRGIRVNEKGEREGYNTMRYSESEVERIAHVAFKAARGRRRKVCSVEKANVLEVGQLWRDVVTRVGKEYPDVELTHLFVDAAAMMLMRAPKQFDVMVTGNIFGDILSDAAAMLTGSIGMLPSASLSYGQKGLYEPVHGTAPDIAGKNLANPIASILSMAMMLRYSFDQAANADRVEAAVRQVLADGLRTGDIMQPGCQRVGTEEMGDAVAMAVKKSR</sequence>
<dbReference type="Gene3D" id="3.40.718.10">
    <property type="entry name" value="Isopropylmalate Dehydrogenase"/>
    <property type="match status" value="1"/>
</dbReference>
<protein>
    <recommendedName>
        <fullName evidence="14">3-isopropylmalate dehydrogenase</fullName>
        <ecNumber evidence="14">1.1.1.85</ecNumber>
    </recommendedName>
    <alternativeName>
        <fullName evidence="14">3-IPM-DH</fullName>
    </alternativeName>
    <alternativeName>
        <fullName evidence="14">Beta-IPM dehydrogenase</fullName>
        <shortName evidence="14">IMDH</shortName>
    </alternativeName>
</protein>
<dbReference type="HAMAP" id="MF_01033">
    <property type="entry name" value="LeuB_type1"/>
    <property type="match status" value="1"/>
</dbReference>
<feature type="site" description="Important for catalysis" evidence="14">
    <location>
        <position position="138"/>
    </location>
</feature>
<dbReference type="FunFam" id="3.40.718.10:FF:000006">
    <property type="entry name" value="3-isopropylmalate dehydrogenase"/>
    <property type="match status" value="1"/>
</dbReference>
<evidence type="ECO:0000256" key="7">
    <source>
        <dbReference type="ARBA" id="ARBA00022605"/>
    </source>
</evidence>
<dbReference type="PANTHER" id="PTHR42979">
    <property type="entry name" value="3-ISOPROPYLMALATE DEHYDROGENASE"/>
    <property type="match status" value="1"/>
</dbReference>
<evidence type="ECO:0000313" key="18">
    <source>
        <dbReference type="EMBL" id="ANN73965.1"/>
    </source>
</evidence>
<evidence type="ECO:0000256" key="11">
    <source>
        <dbReference type="ARBA" id="ARBA00023027"/>
    </source>
</evidence>
<dbReference type="EMBL" id="CP016170">
    <property type="protein sequence ID" value="ANN68822.1"/>
    <property type="molecule type" value="Genomic_DNA"/>
</dbReference>
<keyword evidence="13 14" id="KW-0100">Branched-chain amino acid biosynthesis</keyword>
<feature type="site" description="Important for catalysis" evidence="14">
    <location>
        <position position="189"/>
    </location>
</feature>
<dbReference type="PROSITE" id="PS00470">
    <property type="entry name" value="IDH_IMDH"/>
    <property type="match status" value="1"/>
</dbReference>
<dbReference type="Pfam" id="PF00180">
    <property type="entry name" value="Iso_dh"/>
    <property type="match status" value="1"/>
</dbReference>
<keyword evidence="9 14" id="KW-0460">Magnesium</keyword>
<feature type="binding site" evidence="14">
    <location>
        <position position="103"/>
    </location>
    <ligand>
        <name>substrate</name>
    </ligand>
</feature>
<reference evidence="19 20" key="1">
    <citation type="submission" date="2016-06" db="EMBL/GenBank/DDBJ databases">
        <title>Complete genome sequences of Bordetella bronchialis and Bordetella flabilis.</title>
        <authorList>
            <person name="LiPuma J.J."/>
            <person name="Spilker T."/>
        </authorList>
    </citation>
    <scope>NUCLEOTIDE SEQUENCE [LARGE SCALE GENOMIC DNA]</scope>
    <source>
        <strain evidence="18 20">AU17976</strain>
        <strain evidence="17 19">AU3182</strain>
    </source>
</reference>
<dbReference type="EC" id="1.1.1.85" evidence="14"/>
<dbReference type="KEGG" id="bbro:BAU06_23220"/>
<keyword evidence="12 14" id="KW-0464">Manganese</keyword>
<comment type="subcellular location">
    <subcellularLocation>
        <location evidence="14">Cytoplasm</location>
    </subcellularLocation>
</comment>
<evidence type="ECO:0000256" key="12">
    <source>
        <dbReference type="ARBA" id="ARBA00023211"/>
    </source>
</evidence>
<dbReference type="GO" id="GO:0000287">
    <property type="term" value="F:magnesium ion binding"/>
    <property type="evidence" value="ECO:0007669"/>
    <property type="project" value="InterPro"/>
</dbReference>
<dbReference type="STRING" id="463025.BAU08_23770"/>
<dbReference type="OrthoDB" id="5289857at2"/>